<dbReference type="RefSeq" id="WP_144333214.1">
    <property type="nucleotide sequence ID" value="NZ_VLPL01000005.1"/>
</dbReference>
<sequence length="93" mass="10951">MEREERHARIVEFLNSLKNTEGNPAFKLKTYKKLRDRGVLEKTLDYQEVCEMTPLICEAFGIMSGSAGDIDFYRLFQSYLLDKDKREQINQII</sequence>
<dbReference type="Proteomes" id="UP000316008">
    <property type="component" value="Unassembled WGS sequence"/>
</dbReference>
<protein>
    <submittedName>
        <fullName evidence="1">Uncharacterized protein</fullName>
    </submittedName>
</protein>
<accession>A0A556MR60</accession>
<organism evidence="1 2">
    <name type="scientific">Fluviicola chungangensis</name>
    <dbReference type="NCBI Taxonomy" id="2597671"/>
    <lineage>
        <taxon>Bacteria</taxon>
        <taxon>Pseudomonadati</taxon>
        <taxon>Bacteroidota</taxon>
        <taxon>Flavobacteriia</taxon>
        <taxon>Flavobacteriales</taxon>
        <taxon>Crocinitomicaceae</taxon>
        <taxon>Fluviicola</taxon>
    </lineage>
</organism>
<evidence type="ECO:0000313" key="1">
    <source>
        <dbReference type="EMBL" id="TSJ42259.1"/>
    </source>
</evidence>
<keyword evidence="2" id="KW-1185">Reference proteome</keyword>
<reference evidence="1 2" key="1">
    <citation type="submission" date="2019-07" db="EMBL/GenBank/DDBJ databases">
        <authorList>
            <person name="Huq M.A."/>
        </authorList>
    </citation>
    <scope>NUCLEOTIDE SEQUENCE [LARGE SCALE GENOMIC DNA]</scope>
    <source>
        <strain evidence="1 2">MAH-3</strain>
    </source>
</reference>
<proteinExistence type="predicted"/>
<name>A0A556MR60_9FLAO</name>
<dbReference type="AlphaFoldDB" id="A0A556MR60"/>
<gene>
    <name evidence="1" type="ORF">FO442_10850</name>
</gene>
<dbReference type="EMBL" id="VLPL01000005">
    <property type="protein sequence ID" value="TSJ42259.1"/>
    <property type="molecule type" value="Genomic_DNA"/>
</dbReference>
<comment type="caution">
    <text evidence="1">The sequence shown here is derived from an EMBL/GenBank/DDBJ whole genome shotgun (WGS) entry which is preliminary data.</text>
</comment>
<evidence type="ECO:0000313" key="2">
    <source>
        <dbReference type="Proteomes" id="UP000316008"/>
    </source>
</evidence>